<evidence type="ECO:0000313" key="1">
    <source>
        <dbReference type="EMBL" id="MQM02536.1"/>
    </source>
</evidence>
<evidence type="ECO:0000313" key="2">
    <source>
        <dbReference type="Proteomes" id="UP000652761"/>
    </source>
</evidence>
<protein>
    <submittedName>
        <fullName evidence="1">Uncharacterized protein</fullName>
    </submittedName>
</protein>
<dbReference type="Proteomes" id="UP000652761">
    <property type="component" value="Unassembled WGS sequence"/>
</dbReference>
<dbReference type="EMBL" id="NMUH01002869">
    <property type="protein sequence ID" value="MQM02536.1"/>
    <property type="molecule type" value="Genomic_DNA"/>
</dbReference>
<gene>
    <name evidence="1" type="ORF">Taro_035301</name>
</gene>
<proteinExistence type="predicted"/>
<reference evidence="1" key="1">
    <citation type="submission" date="2017-07" db="EMBL/GenBank/DDBJ databases">
        <title>Taro Niue Genome Assembly and Annotation.</title>
        <authorList>
            <person name="Atibalentja N."/>
            <person name="Keating K."/>
            <person name="Fields C.J."/>
        </authorList>
    </citation>
    <scope>NUCLEOTIDE SEQUENCE</scope>
    <source>
        <strain evidence="1">Niue_2</strain>
        <tissue evidence="1">Leaf</tissue>
    </source>
</reference>
<comment type="caution">
    <text evidence="1">The sequence shown here is derived from an EMBL/GenBank/DDBJ whole genome shotgun (WGS) entry which is preliminary data.</text>
</comment>
<dbReference type="AlphaFoldDB" id="A0A843W3F5"/>
<keyword evidence="2" id="KW-1185">Reference proteome</keyword>
<sequence length="78" mass="8756">MSHCRCSVAYITRRHDMSPSERDISWCRDLVATPRVVALAGNTLSTSHARSTDQTIGNLPTFVKNMKNEARTTFPPLH</sequence>
<name>A0A843W3F5_COLES</name>
<organism evidence="1 2">
    <name type="scientific">Colocasia esculenta</name>
    <name type="common">Wild taro</name>
    <name type="synonym">Arum esculentum</name>
    <dbReference type="NCBI Taxonomy" id="4460"/>
    <lineage>
        <taxon>Eukaryota</taxon>
        <taxon>Viridiplantae</taxon>
        <taxon>Streptophyta</taxon>
        <taxon>Embryophyta</taxon>
        <taxon>Tracheophyta</taxon>
        <taxon>Spermatophyta</taxon>
        <taxon>Magnoliopsida</taxon>
        <taxon>Liliopsida</taxon>
        <taxon>Araceae</taxon>
        <taxon>Aroideae</taxon>
        <taxon>Colocasieae</taxon>
        <taxon>Colocasia</taxon>
    </lineage>
</organism>
<accession>A0A843W3F5</accession>